<proteinExistence type="predicted"/>
<name>A0A975GH28_9BACT</name>
<protein>
    <submittedName>
        <fullName evidence="2">Toxin-antitoxin system, toxin component, PIN family</fullName>
    </submittedName>
</protein>
<evidence type="ECO:0000313" key="3">
    <source>
        <dbReference type="Proteomes" id="UP000663720"/>
    </source>
</evidence>
<evidence type="ECO:0000259" key="1">
    <source>
        <dbReference type="Pfam" id="PF13470"/>
    </source>
</evidence>
<dbReference type="InterPro" id="IPR002716">
    <property type="entry name" value="PIN_dom"/>
</dbReference>
<dbReference type="InterPro" id="IPR029060">
    <property type="entry name" value="PIN-like_dom_sf"/>
</dbReference>
<dbReference type="EMBL" id="CP061799">
    <property type="protein sequence ID" value="QTA80818.1"/>
    <property type="molecule type" value="Genomic_DNA"/>
</dbReference>
<accession>A0A975GH28</accession>
<dbReference type="KEGG" id="dli:dnl_31310"/>
<dbReference type="Pfam" id="PF13470">
    <property type="entry name" value="PIN_3"/>
    <property type="match status" value="1"/>
</dbReference>
<dbReference type="PANTHER" id="PTHR34610:SF3">
    <property type="entry name" value="SSL7007 PROTEIN"/>
    <property type="match status" value="1"/>
</dbReference>
<dbReference type="CDD" id="cd09854">
    <property type="entry name" value="PIN_VapC-like"/>
    <property type="match status" value="1"/>
</dbReference>
<dbReference type="InterPro" id="IPR002850">
    <property type="entry name" value="PIN_toxin-like"/>
</dbReference>
<sequence length="144" mass="16587">MIITADTNVIFSALYSIKGASHYILRLILEEKIKLAISPQVYFEYYDVLTRKENLEKLGMSACEIEDILDLLALLAQKHSIYFLLRPNLTDENDNMICECAFASSSKYLITSNIRDFKGGELKGFGFRLITPRDFCIMWRAENE</sequence>
<reference evidence="2" key="1">
    <citation type="journal article" date="2021" name="Microb. Physiol.">
        <title>Proteogenomic Insights into the Physiology of Marine, Sulfate-Reducing, Filamentous Desulfonema limicola and Desulfonema magnum.</title>
        <authorList>
            <person name="Schnaars V."/>
            <person name="Wohlbrand L."/>
            <person name="Scheve S."/>
            <person name="Hinrichs C."/>
            <person name="Reinhardt R."/>
            <person name="Rabus R."/>
        </authorList>
    </citation>
    <scope>NUCLEOTIDE SEQUENCE</scope>
    <source>
        <strain evidence="2">5ac10</strain>
    </source>
</reference>
<evidence type="ECO:0000313" key="2">
    <source>
        <dbReference type="EMBL" id="QTA80818.1"/>
    </source>
</evidence>
<dbReference type="PANTHER" id="PTHR34610">
    <property type="entry name" value="SSL7007 PROTEIN"/>
    <property type="match status" value="1"/>
</dbReference>
<dbReference type="SUPFAM" id="SSF88723">
    <property type="entry name" value="PIN domain-like"/>
    <property type="match status" value="1"/>
</dbReference>
<feature type="domain" description="PIN" evidence="1">
    <location>
        <begin position="6"/>
        <end position="115"/>
    </location>
</feature>
<dbReference type="Gene3D" id="3.40.50.1010">
    <property type="entry name" value="5'-nuclease"/>
    <property type="match status" value="1"/>
</dbReference>
<gene>
    <name evidence="2" type="ORF">dnl_31310</name>
</gene>
<keyword evidence="3" id="KW-1185">Reference proteome</keyword>
<dbReference type="NCBIfam" id="TIGR00305">
    <property type="entry name" value="putative toxin-antitoxin system toxin component, PIN family"/>
    <property type="match status" value="1"/>
</dbReference>
<organism evidence="2 3">
    <name type="scientific">Desulfonema limicola</name>
    <dbReference type="NCBI Taxonomy" id="45656"/>
    <lineage>
        <taxon>Bacteria</taxon>
        <taxon>Pseudomonadati</taxon>
        <taxon>Thermodesulfobacteriota</taxon>
        <taxon>Desulfobacteria</taxon>
        <taxon>Desulfobacterales</taxon>
        <taxon>Desulfococcaceae</taxon>
        <taxon>Desulfonema</taxon>
    </lineage>
</organism>
<dbReference type="Proteomes" id="UP000663720">
    <property type="component" value="Chromosome"/>
</dbReference>
<dbReference type="AlphaFoldDB" id="A0A975GH28"/>